<comment type="caution">
    <text evidence="3">The sequence shown here is derived from an EMBL/GenBank/DDBJ whole genome shotgun (WGS) entry which is preliminary data.</text>
</comment>
<dbReference type="Proteomes" id="UP000224854">
    <property type="component" value="Unassembled WGS sequence"/>
</dbReference>
<evidence type="ECO:0000256" key="1">
    <source>
        <dbReference type="SAM" id="MobiDB-lite"/>
    </source>
</evidence>
<protein>
    <submittedName>
        <fullName evidence="3">Uncharacterized protein</fullName>
    </submittedName>
</protein>
<feature type="signal peptide" evidence="2">
    <location>
        <begin position="1"/>
        <end position="21"/>
    </location>
</feature>
<feature type="compositionally biased region" description="Basic and acidic residues" evidence="1">
    <location>
        <begin position="77"/>
        <end position="94"/>
    </location>
</feature>
<evidence type="ECO:0000256" key="2">
    <source>
        <dbReference type="SAM" id="SignalP"/>
    </source>
</evidence>
<dbReference type="OrthoDB" id="10616157at2759"/>
<accession>A0A2C5ZRS9</accession>
<dbReference type="EMBL" id="NJEU01000052">
    <property type="protein sequence ID" value="PHH82562.1"/>
    <property type="molecule type" value="Genomic_DNA"/>
</dbReference>
<evidence type="ECO:0000313" key="4">
    <source>
        <dbReference type="Proteomes" id="UP000224854"/>
    </source>
</evidence>
<gene>
    <name evidence="3" type="ORF">CDD82_5582</name>
</gene>
<evidence type="ECO:0000313" key="3">
    <source>
        <dbReference type="EMBL" id="PHH82562.1"/>
    </source>
</evidence>
<feature type="chain" id="PRO_5012903203" evidence="2">
    <location>
        <begin position="22"/>
        <end position="158"/>
    </location>
</feature>
<proteinExistence type="predicted"/>
<sequence>MFFSRRIIFVCLGLLIGLGLAAVHCASTEQSTALANIPHDKLANEPNTISEASQDPNKSLSLLDRLLSGFSVQKHPQQPEKDEADHEGLVKRQNDGSNGTTSSSPGTSTGSTSGAGSSSAPSSAPPTTSQQSSSPTSSDAQPTSTSLDTLSALPPCLE</sequence>
<keyword evidence="2" id="KW-0732">Signal</keyword>
<name>A0A2C5ZRS9_9HYPO</name>
<dbReference type="AlphaFoldDB" id="A0A2C5ZRS9"/>
<organism evidence="3 4">
    <name type="scientific">Ophiocordyceps australis</name>
    <dbReference type="NCBI Taxonomy" id="1399860"/>
    <lineage>
        <taxon>Eukaryota</taxon>
        <taxon>Fungi</taxon>
        <taxon>Dikarya</taxon>
        <taxon>Ascomycota</taxon>
        <taxon>Pezizomycotina</taxon>
        <taxon>Sordariomycetes</taxon>
        <taxon>Hypocreomycetidae</taxon>
        <taxon>Hypocreales</taxon>
        <taxon>Ophiocordycipitaceae</taxon>
        <taxon>Ophiocordyceps</taxon>
    </lineage>
</organism>
<feature type="compositionally biased region" description="Low complexity" evidence="1">
    <location>
        <begin position="95"/>
        <end position="146"/>
    </location>
</feature>
<keyword evidence="4" id="KW-1185">Reference proteome</keyword>
<reference evidence="3 4" key="1">
    <citation type="submission" date="2017-06" db="EMBL/GenBank/DDBJ databases">
        <title>Ant-infecting Ophiocordyceps genomes reveal a high diversity of potential behavioral manipulation genes and a possible major role for enterotoxins.</title>
        <authorList>
            <person name="De Bekker C."/>
            <person name="Evans H.C."/>
            <person name="Brachmann A."/>
            <person name="Hughes D.P."/>
        </authorList>
    </citation>
    <scope>NUCLEOTIDE SEQUENCE [LARGE SCALE GENOMIC DNA]</scope>
    <source>
        <strain evidence="3 4">1348a</strain>
    </source>
</reference>
<feature type="region of interest" description="Disordered" evidence="1">
    <location>
        <begin position="68"/>
        <end position="158"/>
    </location>
</feature>